<sequence>MVRARINASGVSGLDTLLSGAYIGLAPIRKEPKQFKGPGKSPSDYWKIPGKHLY</sequence>
<feature type="region of interest" description="Disordered" evidence="1">
    <location>
        <begin position="32"/>
        <end position="54"/>
    </location>
</feature>
<proteinExistence type="predicted"/>
<evidence type="ECO:0000313" key="3">
    <source>
        <dbReference type="Proteomes" id="UP000537890"/>
    </source>
</evidence>
<dbReference type="Proteomes" id="UP000537890">
    <property type="component" value="Unassembled WGS sequence"/>
</dbReference>
<dbReference type="AlphaFoldDB" id="A0A7Z0MNS5"/>
<name>A0A7Z0MNS5_9GAMM</name>
<comment type="caution">
    <text evidence="2">The sequence shown here is derived from an EMBL/GenBank/DDBJ whole genome shotgun (WGS) entry which is preliminary data.</text>
</comment>
<evidence type="ECO:0000313" key="2">
    <source>
        <dbReference type="EMBL" id="NYT47088.1"/>
    </source>
</evidence>
<evidence type="ECO:0000256" key="1">
    <source>
        <dbReference type="SAM" id="MobiDB-lite"/>
    </source>
</evidence>
<accession>A0A7Z0MNS5</accession>
<protein>
    <submittedName>
        <fullName evidence="2">Uncharacterized protein</fullName>
    </submittedName>
</protein>
<reference evidence="2 3" key="1">
    <citation type="submission" date="2020-05" db="EMBL/GenBank/DDBJ databases">
        <title>Horizontal transmission and recombination maintain forever young bacterial symbiont genomes.</title>
        <authorList>
            <person name="Russell S.L."/>
            <person name="Pepper-Tunick E."/>
            <person name="Svedberg J."/>
            <person name="Byrne A."/>
            <person name="Ruelas Castillo J."/>
            <person name="Vollmers C."/>
            <person name="Beinart R.A."/>
            <person name="Corbett-Detig R."/>
        </authorList>
    </citation>
    <scope>NUCLEOTIDE SEQUENCE [LARGE SCALE GENOMIC DNA]</scope>
    <source>
        <strain evidence="2">4727-3</strain>
    </source>
</reference>
<dbReference type="EMBL" id="JACCHS010000080">
    <property type="protein sequence ID" value="NYT47088.1"/>
    <property type="molecule type" value="Genomic_DNA"/>
</dbReference>
<gene>
    <name evidence="2" type="ORF">H0A75_05250</name>
</gene>
<organism evidence="2 3">
    <name type="scientific">Candidatus Methanofishera endochildressiae</name>
    <dbReference type="NCBI Taxonomy" id="2738884"/>
    <lineage>
        <taxon>Bacteria</taxon>
        <taxon>Pseudomonadati</taxon>
        <taxon>Pseudomonadota</taxon>
        <taxon>Gammaproteobacteria</taxon>
        <taxon>Candidatus Methanofishera</taxon>
    </lineage>
</organism>